<name>A0ABW8L6Y3_9GAMM</name>
<evidence type="ECO:0000256" key="9">
    <source>
        <dbReference type="ARBA" id="ARBA00023065"/>
    </source>
</evidence>
<dbReference type="InterPro" id="IPR054765">
    <property type="entry name" value="SLBB_dom"/>
</dbReference>
<dbReference type="PANTHER" id="PTHR33619:SF3">
    <property type="entry name" value="POLYSACCHARIDE EXPORT PROTEIN GFCE-RELATED"/>
    <property type="match status" value="1"/>
</dbReference>
<evidence type="ECO:0000256" key="6">
    <source>
        <dbReference type="ARBA" id="ARBA00022692"/>
    </source>
</evidence>
<evidence type="ECO:0000259" key="16">
    <source>
        <dbReference type="Pfam" id="PF02563"/>
    </source>
</evidence>
<keyword evidence="9" id="KW-0406">Ion transport</keyword>
<evidence type="ECO:0000256" key="1">
    <source>
        <dbReference type="ARBA" id="ARBA00004571"/>
    </source>
</evidence>
<organism evidence="19 20">
    <name type="scientific">Psychrobacter namhaensis</name>
    <dbReference type="NCBI Taxonomy" id="292734"/>
    <lineage>
        <taxon>Bacteria</taxon>
        <taxon>Pseudomonadati</taxon>
        <taxon>Pseudomonadota</taxon>
        <taxon>Gammaproteobacteria</taxon>
        <taxon>Moraxellales</taxon>
        <taxon>Moraxellaceae</taxon>
        <taxon>Psychrobacter</taxon>
    </lineage>
</organism>
<evidence type="ECO:0000313" key="20">
    <source>
        <dbReference type="Proteomes" id="UP001620234"/>
    </source>
</evidence>
<evidence type="ECO:0000256" key="7">
    <source>
        <dbReference type="ARBA" id="ARBA00022729"/>
    </source>
</evidence>
<feature type="domain" description="SLBB" evidence="18">
    <location>
        <begin position="250"/>
        <end position="333"/>
    </location>
</feature>
<keyword evidence="5" id="KW-0762">Sugar transport</keyword>
<dbReference type="InterPro" id="IPR003715">
    <property type="entry name" value="Poly_export_N"/>
</dbReference>
<dbReference type="Gene3D" id="3.30.1950.10">
    <property type="entry name" value="wza like domain"/>
    <property type="match status" value="1"/>
</dbReference>
<keyword evidence="7 15" id="KW-0732">Signal</keyword>
<keyword evidence="8" id="KW-0625">Polysaccharide transport</keyword>
<evidence type="ECO:0000256" key="8">
    <source>
        <dbReference type="ARBA" id="ARBA00023047"/>
    </source>
</evidence>
<dbReference type="PROSITE" id="PS51257">
    <property type="entry name" value="PROKAR_LIPOPROTEIN"/>
    <property type="match status" value="1"/>
</dbReference>
<keyword evidence="13" id="KW-0998">Cell outer membrane</keyword>
<evidence type="ECO:0000259" key="17">
    <source>
        <dbReference type="Pfam" id="PF18412"/>
    </source>
</evidence>
<keyword evidence="4" id="KW-1134">Transmembrane beta strand</keyword>
<keyword evidence="14" id="KW-0449">Lipoprotein</keyword>
<dbReference type="InterPro" id="IPR049712">
    <property type="entry name" value="Poly_export"/>
</dbReference>
<keyword evidence="3" id="KW-0813">Transport</keyword>
<evidence type="ECO:0000256" key="11">
    <source>
        <dbReference type="ARBA" id="ARBA00023136"/>
    </source>
</evidence>
<dbReference type="Pfam" id="PF02563">
    <property type="entry name" value="Poly_export"/>
    <property type="match status" value="1"/>
</dbReference>
<evidence type="ECO:0000256" key="2">
    <source>
        <dbReference type="ARBA" id="ARBA00009450"/>
    </source>
</evidence>
<feature type="domain" description="Outer-membrane lipoprotein Wza C-terminal" evidence="17">
    <location>
        <begin position="337"/>
        <end position="359"/>
    </location>
</feature>
<evidence type="ECO:0000256" key="5">
    <source>
        <dbReference type="ARBA" id="ARBA00022597"/>
    </source>
</evidence>
<keyword evidence="20" id="KW-1185">Reference proteome</keyword>
<feature type="signal peptide" evidence="15">
    <location>
        <begin position="1"/>
        <end position="23"/>
    </location>
</feature>
<comment type="caution">
    <text evidence="19">The sequence shown here is derived from an EMBL/GenBank/DDBJ whole genome shotgun (WGS) entry which is preliminary data.</text>
</comment>
<accession>A0ABW8L6Y3</accession>
<keyword evidence="10" id="KW-0626">Porin</keyword>
<evidence type="ECO:0000256" key="13">
    <source>
        <dbReference type="ARBA" id="ARBA00023237"/>
    </source>
</evidence>
<evidence type="ECO:0000256" key="3">
    <source>
        <dbReference type="ARBA" id="ARBA00022448"/>
    </source>
</evidence>
<evidence type="ECO:0000256" key="10">
    <source>
        <dbReference type="ARBA" id="ARBA00023114"/>
    </source>
</evidence>
<gene>
    <name evidence="19" type="ORF">ACI2I3_04830</name>
</gene>
<dbReference type="Proteomes" id="UP001620234">
    <property type="component" value="Unassembled WGS sequence"/>
</dbReference>
<evidence type="ECO:0000313" key="19">
    <source>
        <dbReference type="EMBL" id="MFK4000660.1"/>
    </source>
</evidence>
<dbReference type="InterPro" id="IPR040716">
    <property type="entry name" value="Wza_C"/>
</dbReference>
<proteinExistence type="inferred from homology"/>
<evidence type="ECO:0000256" key="4">
    <source>
        <dbReference type="ARBA" id="ARBA00022452"/>
    </source>
</evidence>
<feature type="domain" description="Polysaccharide export protein N-terminal" evidence="16">
    <location>
        <begin position="82"/>
        <end position="159"/>
    </location>
</feature>
<keyword evidence="12" id="KW-0564">Palmitate</keyword>
<keyword evidence="6" id="KW-0812">Transmembrane</keyword>
<comment type="similarity">
    <text evidence="2">Belongs to the BexD/CtrA/VexA family.</text>
</comment>
<reference evidence="19 20" key="1">
    <citation type="submission" date="2024-11" db="EMBL/GenBank/DDBJ databases">
        <title>The Natural Products Discovery Center: Release of the First 8490 Sequenced Strains for Exploring Actinobacteria Biosynthetic Diversity.</title>
        <authorList>
            <person name="Kalkreuter E."/>
            <person name="Kautsar S.A."/>
            <person name="Yang D."/>
            <person name="Bader C.D."/>
            <person name="Teijaro C.N."/>
            <person name="Fluegel L."/>
            <person name="Davis C.M."/>
            <person name="Simpson J.R."/>
            <person name="Lauterbach L."/>
            <person name="Steele A.D."/>
            <person name="Gui C."/>
            <person name="Meng S."/>
            <person name="Li G."/>
            <person name="Viehrig K."/>
            <person name="Ye F."/>
            <person name="Su P."/>
            <person name="Kiefer A.F."/>
            <person name="Nichols A."/>
            <person name="Cepeda A.J."/>
            <person name="Yan W."/>
            <person name="Fan B."/>
            <person name="Jiang Y."/>
            <person name="Adhikari A."/>
            <person name="Zheng C.-J."/>
            <person name="Schuster L."/>
            <person name="Cowan T.M."/>
            <person name="Smanski M.J."/>
            <person name="Chevrette M.G."/>
            <person name="De Carvalho L.P.S."/>
            <person name="Shen B."/>
        </authorList>
    </citation>
    <scope>NUCLEOTIDE SEQUENCE [LARGE SCALE GENOMIC DNA]</scope>
    <source>
        <strain evidence="19 20">NPDC077433</strain>
    </source>
</reference>
<dbReference type="PANTHER" id="PTHR33619">
    <property type="entry name" value="POLYSACCHARIDE EXPORT PROTEIN GFCE-RELATED"/>
    <property type="match status" value="1"/>
</dbReference>
<feature type="chain" id="PRO_5046284103" evidence="15">
    <location>
        <begin position="24"/>
        <end position="361"/>
    </location>
</feature>
<evidence type="ECO:0000256" key="15">
    <source>
        <dbReference type="SAM" id="SignalP"/>
    </source>
</evidence>
<dbReference type="RefSeq" id="WP_404671952.1">
    <property type="nucleotide sequence ID" value="NZ_JBJDPD010000005.1"/>
</dbReference>
<sequence>MRQATKLLSTACLLLSSMLYGCATTTINSGLQAGELPPSGSFTAENGINFNVQPLTLATLPPKPVVRSQPGSNLAALLQSSSRENYRIAPSDILSITLVSYPDITAAGSTGYPVDQQGYIQFPLIGRVKARGLSVPQFTSNLRARLQRYLRYPDPQVKIAEYRGNKFFIDGEVNTPGEFKITDAPVSLYSAISMAGGATDLGDSNKIVLRRNGTDYRIGLQSLQQMGVSANQIYIQDGDAIRVSSEDINKVYVLGEFGKVAPVPILDQGLNLAQVIGESAGLNPNTANAAKIYVVRDQPEYQRTNIYYVDMQALTSFPLASRFEMQPNDIVYVDPTGLTRWNRVLSSLLPSTSAVRSFSSL</sequence>
<protein>
    <submittedName>
        <fullName evidence="19">Polysaccharide biosynthesis/export family protein</fullName>
    </submittedName>
</protein>
<evidence type="ECO:0000259" key="18">
    <source>
        <dbReference type="Pfam" id="PF22461"/>
    </source>
</evidence>
<comment type="subcellular location">
    <subcellularLocation>
        <location evidence="1">Cell outer membrane</location>
        <topology evidence="1">Multi-pass membrane protein</topology>
    </subcellularLocation>
</comment>
<evidence type="ECO:0000256" key="12">
    <source>
        <dbReference type="ARBA" id="ARBA00023139"/>
    </source>
</evidence>
<dbReference type="Pfam" id="PF22461">
    <property type="entry name" value="SLBB_2"/>
    <property type="match status" value="2"/>
</dbReference>
<feature type="domain" description="SLBB" evidence="18">
    <location>
        <begin position="166"/>
        <end position="243"/>
    </location>
</feature>
<keyword evidence="11" id="KW-0472">Membrane</keyword>
<dbReference type="EMBL" id="JBJDPD010000005">
    <property type="protein sequence ID" value="MFK4000660.1"/>
    <property type="molecule type" value="Genomic_DNA"/>
</dbReference>
<evidence type="ECO:0000256" key="14">
    <source>
        <dbReference type="ARBA" id="ARBA00023288"/>
    </source>
</evidence>
<dbReference type="Gene3D" id="3.10.560.10">
    <property type="entry name" value="Outer membrane lipoprotein wza domain like"/>
    <property type="match status" value="2"/>
</dbReference>
<dbReference type="Pfam" id="PF18412">
    <property type="entry name" value="Wza_C"/>
    <property type="match status" value="1"/>
</dbReference>